<evidence type="ECO:0000259" key="1">
    <source>
        <dbReference type="PROSITE" id="PS50125"/>
    </source>
</evidence>
<dbReference type="Proteomes" id="UP000282832">
    <property type="component" value="Unassembled WGS sequence"/>
</dbReference>
<dbReference type="EMBL" id="SACY01000001">
    <property type="protein sequence ID" value="RVU26978.1"/>
    <property type="molecule type" value="Genomic_DNA"/>
</dbReference>
<gene>
    <name evidence="2" type="ORF">EOJ36_02985</name>
</gene>
<dbReference type="GO" id="GO:0009190">
    <property type="term" value="P:cyclic nucleotide biosynthetic process"/>
    <property type="evidence" value="ECO:0007669"/>
    <property type="project" value="InterPro"/>
</dbReference>
<dbReference type="GO" id="GO:0004016">
    <property type="term" value="F:adenylate cyclase activity"/>
    <property type="evidence" value="ECO:0007669"/>
    <property type="project" value="UniProtKB-ARBA"/>
</dbReference>
<keyword evidence="3" id="KW-1185">Reference proteome</keyword>
<dbReference type="AlphaFoldDB" id="A0A437PXN6"/>
<dbReference type="InterPro" id="IPR001054">
    <property type="entry name" value="A/G_cyclase"/>
</dbReference>
<dbReference type="GO" id="GO:0035556">
    <property type="term" value="P:intracellular signal transduction"/>
    <property type="evidence" value="ECO:0007669"/>
    <property type="project" value="InterPro"/>
</dbReference>
<dbReference type="RefSeq" id="WP_127802529.1">
    <property type="nucleotide sequence ID" value="NZ_SACY01000001.1"/>
</dbReference>
<dbReference type="Gene3D" id="3.30.70.1230">
    <property type="entry name" value="Nucleotide cyclase"/>
    <property type="match status" value="1"/>
</dbReference>
<evidence type="ECO:0000313" key="2">
    <source>
        <dbReference type="EMBL" id="RVU26978.1"/>
    </source>
</evidence>
<sequence>MPIKTKLQEIENDVIDVINTDFVYYIATEVPQRNDAQLTFESGIQKKGKVIKTCVLYVDIRNSVGLTEKHHNITMGKIYSAFTKAVLKVARHHNGHVRNIIGDRVMIVFPVKDCFTNAVDCAISINHIAQYIINNQFKNVDFKCGIGIDYGDLRTIKVGIQRNGNENAENKGLVWAGYPANIASRLTDSANKVIKETYFEVKRNPLNYLSIFGGLSLTPFSNPVPDNQPLYSNKVETVEMSAEEFANSITSYRVGELGMSGGNFISFAKKERVYDYPPILMTEAVYNGFKSNNLTRNDIVKNYWKEKAHQIKNYKGKLFGGNVHWTIN</sequence>
<dbReference type="OrthoDB" id="9806704at2"/>
<name>A0A437PXN6_9BACT</name>
<proteinExistence type="predicted"/>
<dbReference type="PROSITE" id="PS50125">
    <property type="entry name" value="GUANYLATE_CYCLASE_2"/>
    <property type="match status" value="1"/>
</dbReference>
<reference evidence="2 3" key="1">
    <citation type="submission" date="2019-01" db="EMBL/GenBank/DDBJ databases">
        <authorList>
            <person name="Chen W.-M."/>
        </authorList>
    </citation>
    <scope>NUCLEOTIDE SEQUENCE [LARGE SCALE GENOMIC DNA]</scope>
    <source>
        <strain evidence="2 3">FSY-15</strain>
    </source>
</reference>
<evidence type="ECO:0000313" key="3">
    <source>
        <dbReference type="Proteomes" id="UP000282832"/>
    </source>
</evidence>
<comment type="caution">
    <text evidence="2">The sequence shown here is derived from an EMBL/GenBank/DDBJ whole genome shotgun (WGS) entry which is preliminary data.</text>
</comment>
<feature type="domain" description="Guanylate cyclase" evidence="1">
    <location>
        <begin position="54"/>
        <end position="187"/>
    </location>
</feature>
<organism evidence="2 3">
    <name type="scientific">Sandaracinomonas limnophila</name>
    <dbReference type="NCBI Taxonomy" id="1862386"/>
    <lineage>
        <taxon>Bacteria</taxon>
        <taxon>Pseudomonadati</taxon>
        <taxon>Bacteroidota</taxon>
        <taxon>Cytophagia</taxon>
        <taxon>Cytophagales</taxon>
        <taxon>Flectobacillaceae</taxon>
        <taxon>Sandaracinomonas</taxon>
    </lineage>
</organism>
<dbReference type="SUPFAM" id="SSF55073">
    <property type="entry name" value="Nucleotide cyclase"/>
    <property type="match status" value="1"/>
</dbReference>
<accession>A0A437PXN6</accession>
<dbReference type="InterPro" id="IPR029787">
    <property type="entry name" value="Nucleotide_cyclase"/>
</dbReference>
<protein>
    <submittedName>
        <fullName evidence="2">Adenylate/guanylate cyclase domain-containing protein</fullName>
    </submittedName>
</protein>